<sequence>MRFASSPSRPAWAFPRLGVGSIITLASGLSNNVEAADGGAPDLDHSTCTSETMRDEPSLLAKEQEPQFENRLLRRELGARRRDVRWFLGLRSIEIGCGIY</sequence>
<keyword evidence="3" id="KW-1185">Reference proteome</keyword>
<gene>
    <name evidence="2" type="ORF">DL762_009373</name>
</gene>
<evidence type="ECO:0000256" key="1">
    <source>
        <dbReference type="SAM" id="MobiDB-lite"/>
    </source>
</evidence>
<dbReference type="Proteomes" id="UP000294003">
    <property type="component" value="Unassembled WGS sequence"/>
</dbReference>
<evidence type="ECO:0000313" key="3">
    <source>
        <dbReference type="Proteomes" id="UP000294003"/>
    </source>
</evidence>
<comment type="caution">
    <text evidence="2">The sequence shown here is derived from an EMBL/GenBank/DDBJ whole genome shotgun (WGS) entry which is preliminary data.</text>
</comment>
<proteinExistence type="predicted"/>
<accession>A0ABY0GTJ1</accession>
<protein>
    <submittedName>
        <fullName evidence="2">Uncharacterized protein</fullName>
    </submittedName>
</protein>
<feature type="region of interest" description="Disordered" evidence="1">
    <location>
        <begin position="36"/>
        <end position="58"/>
    </location>
</feature>
<evidence type="ECO:0000313" key="2">
    <source>
        <dbReference type="EMBL" id="RYO77257.1"/>
    </source>
</evidence>
<reference evidence="2 3" key="1">
    <citation type="submission" date="2018-06" db="EMBL/GenBank/DDBJ databases">
        <title>Complete Genomes of Monosporascus.</title>
        <authorList>
            <person name="Robinson A.J."/>
            <person name="Natvig D.O."/>
        </authorList>
    </citation>
    <scope>NUCLEOTIDE SEQUENCE [LARGE SCALE GENOMIC DNA]</scope>
    <source>
        <strain evidence="2 3">CBS 609.92</strain>
    </source>
</reference>
<name>A0ABY0GTJ1_9PEZI</name>
<dbReference type="EMBL" id="QJNS01000481">
    <property type="protein sequence ID" value="RYO77257.1"/>
    <property type="molecule type" value="Genomic_DNA"/>
</dbReference>
<organism evidence="2 3">
    <name type="scientific">Monosporascus cannonballus</name>
    <dbReference type="NCBI Taxonomy" id="155416"/>
    <lineage>
        <taxon>Eukaryota</taxon>
        <taxon>Fungi</taxon>
        <taxon>Dikarya</taxon>
        <taxon>Ascomycota</taxon>
        <taxon>Pezizomycotina</taxon>
        <taxon>Sordariomycetes</taxon>
        <taxon>Xylariomycetidae</taxon>
        <taxon>Xylariales</taxon>
        <taxon>Xylariales incertae sedis</taxon>
        <taxon>Monosporascus</taxon>
    </lineage>
</organism>